<reference evidence="3" key="1">
    <citation type="submission" date="2019-05" db="EMBL/GenBank/DDBJ databases">
        <title>Annotation for the trematode Fasciolopsis buski.</title>
        <authorList>
            <person name="Choi Y.-J."/>
        </authorList>
    </citation>
    <scope>NUCLEOTIDE SEQUENCE</scope>
    <source>
        <strain evidence="3">HT</strain>
        <tissue evidence="3">Whole worm</tissue>
    </source>
</reference>
<name>A0A8E0RPI7_9TREM</name>
<dbReference type="GO" id="GO:0061630">
    <property type="term" value="F:ubiquitin protein ligase activity"/>
    <property type="evidence" value="ECO:0007669"/>
    <property type="project" value="InterPro"/>
</dbReference>
<proteinExistence type="predicted"/>
<gene>
    <name evidence="3" type="ORF">FBUS_09689</name>
</gene>
<dbReference type="Proteomes" id="UP000728185">
    <property type="component" value="Unassembled WGS sequence"/>
</dbReference>
<sequence>MLLCNYRKCRQPLRLCAIGTVCRHIFCREHNPVNTKTADGAVHCPACRTSLKENFEIIEIDLEPCEPFKNMILMGQKPETIFDICKRAIDFYMFQKSQELKYYEYLNYKLNEKGKNLEAHCKTIISSLEEKNLSLQAEKEALIKECEELRDNLVASSQKLTKLETELSKLSVSRILPREQAKESPRVSRDQLFMRSLSDETTRLKIPRCSPDSTYISPFGAYRNFLPLNFRKRLDSNEQTLDRRPGAVKSPGLSRTAEQSASDSFRNLSSISSKTFFR</sequence>
<dbReference type="EMBL" id="LUCM01007560">
    <property type="protein sequence ID" value="KAA0189735.1"/>
    <property type="molecule type" value="Genomic_DNA"/>
</dbReference>
<feature type="region of interest" description="Disordered" evidence="2">
    <location>
        <begin position="236"/>
        <end position="261"/>
    </location>
</feature>
<dbReference type="GO" id="GO:0007131">
    <property type="term" value="P:reciprocal meiotic recombination"/>
    <property type="evidence" value="ECO:0007669"/>
    <property type="project" value="InterPro"/>
</dbReference>
<protein>
    <submittedName>
        <fullName evidence="3">Cyclin B1 interacting protein 1</fullName>
    </submittedName>
</protein>
<organism evidence="3 4">
    <name type="scientific">Fasciolopsis buskii</name>
    <dbReference type="NCBI Taxonomy" id="27845"/>
    <lineage>
        <taxon>Eukaryota</taxon>
        <taxon>Metazoa</taxon>
        <taxon>Spiralia</taxon>
        <taxon>Lophotrochozoa</taxon>
        <taxon>Platyhelminthes</taxon>
        <taxon>Trematoda</taxon>
        <taxon>Digenea</taxon>
        <taxon>Plagiorchiida</taxon>
        <taxon>Echinostomata</taxon>
        <taxon>Echinostomatoidea</taxon>
        <taxon>Fasciolidae</taxon>
        <taxon>Fasciolopsis</taxon>
    </lineage>
</organism>
<dbReference type="PANTHER" id="PTHR14305">
    <property type="entry name" value="E3 UBIQUITIN-PROTEIN LIGASE CCNB1IP1"/>
    <property type="match status" value="1"/>
</dbReference>
<keyword evidence="4" id="KW-1185">Reference proteome</keyword>
<evidence type="ECO:0000313" key="4">
    <source>
        <dbReference type="Proteomes" id="UP000728185"/>
    </source>
</evidence>
<dbReference type="OrthoDB" id="441210at2759"/>
<dbReference type="GO" id="GO:0000795">
    <property type="term" value="C:synaptonemal complex"/>
    <property type="evidence" value="ECO:0007669"/>
    <property type="project" value="InterPro"/>
</dbReference>
<dbReference type="AlphaFoldDB" id="A0A8E0RPI7"/>
<evidence type="ECO:0000313" key="3">
    <source>
        <dbReference type="EMBL" id="KAA0189735.1"/>
    </source>
</evidence>
<comment type="caution">
    <text evidence="3">The sequence shown here is derived from an EMBL/GenBank/DDBJ whole genome shotgun (WGS) entry which is preliminary data.</text>
</comment>
<dbReference type="PANTHER" id="PTHR14305:SF0">
    <property type="entry name" value="E3 UBIQUITIN-PROTEIN LIGASE CCNB1IP1"/>
    <property type="match status" value="1"/>
</dbReference>
<evidence type="ECO:0000256" key="1">
    <source>
        <dbReference type="SAM" id="Coils"/>
    </source>
</evidence>
<evidence type="ECO:0000256" key="2">
    <source>
        <dbReference type="SAM" id="MobiDB-lite"/>
    </source>
</evidence>
<accession>A0A8E0RPI7</accession>
<dbReference type="InterPro" id="IPR042448">
    <property type="entry name" value="CCNB1IP1"/>
</dbReference>
<feature type="compositionally biased region" description="Basic and acidic residues" evidence="2">
    <location>
        <begin position="236"/>
        <end position="245"/>
    </location>
</feature>
<keyword evidence="1" id="KW-0175">Coiled coil</keyword>
<feature type="coiled-coil region" evidence="1">
    <location>
        <begin position="125"/>
        <end position="166"/>
    </location>
</feature>